<dbReference type="EMBL" id="REGN01002158">
    <property type="protein sequence ID" value="RNA29842.1"/>
    <property type="molecule type" value="Genomic_DNA"/>
</dbReference>
<evidence type="ECO:0000313" key="3">
    <source>
        <dbReference type="Proteomes" id="UP000276133"/>
    </source>
</evidence>
<evidence type="ECO:0000256" key="1">
    <source>
        <dbReference type="SAM" id="Phobius"/>
    </source>
</evidence>
<evidence type="ECO:0000313" key="2">
    <source>
        <dbReference type="EMBL" id="RNA29842.1"/>
    </source>
</evidence>
<feature type="transmembrane region" description="Helical" evidence="1">
    <location>
        <begin position="67"/>
        <end position="87"/>
    </location>
</feature>
<dbReference type="AlphaFoldDB" id="A0A3M7S249"/>
<comment type="caution">
    <text evidence="2">The sequence shown here is derived from an EMBL/GenBank/DDBJ whole genome shotgun (WGS) entry which is preliminary data.</text>
</comment>
<accession>A0A3M7S249</accession>
<organism evidence="2 3">
    <name type="scientific">Brachionus plicatilis</name>
    <name type="common">Marine rotifer</name>
    <name type="synonym">Brachionus muelleri</name>
    <dbReference type="NCBI Taxonomy" id="10195"/>
    <lineage>
        <taxon>Eukaryota</taxon>
        <taxon>Metazoa</taxon>
        <taxon>Spiralia</taxon>
        <taxon>Gnathifera</taxon>
        <taxon>Rotifera</taxon>
        <taxon>Eurotatoria</taxon>
        <taxon>Monogononta</taxon>
        <taxon>Pseudotrocha</taxon>
        <taxon>Ploima</taxon>
        <taxon>Brachionidae</taxon>
        <taxon>Brachionus</taxon>
    </lineage>
</organism>
<keyword evidence="1" id="KW-1133">Transmembrane helix</keyword>
<gene>
    <name evidence="2" type="ORF">BpHYR1_051404</name>
</gene>
<name>A0A3M7S249_BRAPC</name>
<keyword evidence="3" id="KW-1185">Reference proteome</keyword>
<protein>
    <submittedName>
        <fullName evidence="2">Uncharacterized protein</fullName>
    </submittedName>
</protein>
<proteinExistence type="predicted"/>
<reference evidence="2 3" key="1">
    <citation type="journal article" date="2018" name="Sci. Rep.">
        <title>Genomic signatures of local adaptation to the degree of environmental predictability in rotifers.</title>
        <authorList>
            <person name="Franch-Gras L."/>
            <person name="Hahn C."/>
            <person name="Garcia-Roger E.M."/>
            <person name="Carmona M.J."/>
            <person name="Serra M."/>
            <person name="Gomez A."/>
        </authorList>
    </citation>
    <scope>NUCLEOTIDE SEQUENCE [LARGE SCALE GENOMIC DNA]</scope>
    <source>
        <strain evidence="2">HYR1</strain>
    </source>
</reference>
<keyword evidence="1" id="KW-0812">Transmembrane</keyword>
<keyword evidence="1" id="KW-0472">Membrane</keyword>
<sequence length="105" mass="12467">MSTQFFFIRTIGLDLRFLTKILQHSATKNVGLFCKFLYNLYLNFIIPKVIKIENSCMIHILGDIHIFYYRISVLVIIGLIVTFFLQFEVYDQFLMLKMIKSNKNC</sequence>
<dbReference type="Proteomes" id="UP000276133">
    <property type="component" value="Unassembled WGS sequence"/>
</dbReference>